<accession>A0A0F9L5N0</accession>
<proteinExistence type="predicted"/>
<dbReference type="EMBL" id="LAZR01013226">
    <property type="protein sequence ID" value="KKM22945.1"/>
    <property type="molecule type" value="Genomic_DNA"/>
</dbReference>
<protein>
    <submittedName>
        <fullName evidence="1">Uncharacterized protein</fullName>
    </submittedName>
</protein>
<name>A0A0F9L5N0_9ZZZZ</name>
<evidence type="ECO:0000313" key="1">
    <source>
        <dbReference type="EMBL" id="KKM22945.1"/>
    </source>
</evidence>
<organism evidence="1">
    <name type="scientific">marine sediment metagenome</name>
    <dbReference type="NCBI Taxonomy" id="412755"/>
    <lineage>
        <taxon>unclassified sequences</taxon>
        <taxon>metagenomes</taxon>
        <taxon>ecological metagenomes</taxon>
    </lineage>
</organism>
<dbReference type="AlphaFoldDB" id="A0A0F9L5N0"/>
<comment type="caution">
    <text evidence="1">The sequence shown here is derived from an EMBL/GenBank/DDBJ whole genome shotgun (WGS) entry which is preliminary data.</text>
</comment>
<gene>
    <name evidence="1" type="ORF">LCGC14_1620120</name>
</gene>
<sequence>MAKKNGSTKPVLTDAQKKQVKMDNFARVCTSRMDKALKAIRMVGDCSNPTYLHTDEQGNVCINALRTAVEDVENRFAGIAGKAGGFALPK</sequence>
<reference evidence="1" key="1">
    <citation type="journal article" date="2015" name="Nature">
        <title>Complex archaea that bridge the gap between prokaryotes and eukaryotes.</title>
        <authorList>
            <person name="Spang A."/>
            <person name="Saw J.H."/>
            <person name="Jorgensen S.L."/>
            <person name="Zaremba-Niedzwiedzka K."/>
            <person name="Martijn J."/>
            <person name="Lind A.E."/>
            <person name="van Eijk R."/>
            <person name="Schleper C."/>
            <person name="Guy L."/>
            <person name="Ettema T.J."/>
        </authorList>
    </citation>
    <scope>NUCLEOTIDE SEQUENCE</scope>
</reference>